<dbReference type="OrthoDB" id="9799422at2"/>
<evidence type="ECO:0000256" key="12">
    <source>
        <dbReference type="ARBA" id="ARBA00022741"/>
    </source>
</evidence>
<dbReference type="GO" id="GO:0009236">
    <property type="term" value="P:cobalamin biosynthetic process"/>
    <property type="evidence" value="ECO:0007669"/>
    <property type="project" value="UniProtKB-UniPathway"/>
</dbReference>
<accession>A0A0D8BXY0</accession>
<organism evidence="20 21">
    <name type="scientific">Geobacillus kaustophilus</name>
    <dbReference type="NCBI Taxonomy" id="1462"/>
    <lineage>
        <taxon>Bacteria</taxon>
        <taxon>Bacillati</taxon>
        <taxon>Bacillota</taxon>
        <taxon>Bacilli</taxon>
        <taxon>Bacillales</taxon>
        <taxon>Anoxybacillaceae</taxon>
        <taxon>Geobacillus</taxon>
        <taxon>Geobacillus thermoleovorans group</taxon>
    </lineage>
</organism>
<feature type="active site" description="GMP-histidine intermediate" evidence="18">
    <location>
        <position position="50"/>
    </location>
</feature>
<reference evidence="20 21" key="1">
    <citation type="submission" date="2015-01" db="EMBL/GenBank/DDBJ databases">
        <authorList>
            <person name="Filippidou S."/>
            <person name="Jeanneret N."/>
            <person name="Russel-Delif L."/>
            <person name="Junier T."/>
            <person name="Wunderlin T."/>
            <person name="Molina V."/>
            <person name="Johnson S.L."/>
            <person name="Davenport K.W."/>
            <person name="Chain P.S."/>
            <person name="Dorador C."/>
            <person name="Junier P."/>
        </authorList>
    </citation>
    <scope>NUCLEOTIDE SEQUENCE [LARGE SCALE GENOMIC DNA]</scope>
    <source>
        <strain evidence="20 21">Et7/4</strain>
    </source>
</reference>
<dbReference type="SUPFAM" id="SSF52540">
    <property type="entry name" value="P-loop containing nucleoside triphosphate hydrolases"/>
    <property type="match status" value="1"/>
</dbReference>
<comment type="pathway">
    <text evidence="5">Cofactor biosynthesis; adenosylcobalamin biosynthesis; adenosylcobalamin from cob(II)yrinate a,c-diamide: step 6/7.</text>
</comment>
<evidence type="ECO:0000256" key="11">
    <source>
        <dbReference type="ARBA" id="ARBA00022679"/>
    </source>
</evidence>
<evidence type="ECO:0000256" key="19">
    <source>
        <dbReference type="PIRSR" id="PIRSR006135-2"/>
    </source>
</evidence>
<comment type="function">
    <text evidence="4">Catalyzes ATP-dependent phosphorylation of adenosylcobinamide and addition of GMP to adenosylcobinamide phosphate.</text>
</comment>
<dbReference type="Pfam" id="PF02283">
    <property type="entry name" value="CobU"/>
    <property type="match status" value="1"/>
</dbReference>
<dbReference type="PANTHER" id="PTHR34848:SF1">
    <property type="entry name" value="BIFUNCTIONAL ADENOSYLCOBALAMIN BIOSYNTHESIS PROTEIN COBU"/>
    <property type="match status" value="1"/>
</dbReference>
<evidence type="ECO:0000313" key="21">
    <source>
        <dbReference type="Proteomes" id="UP000032522"/>
    </source>
</evidence>
<evidence type="ECO:0000313" key="20">
    <source>
        <dbReference type="EMBL" id="KJE28844.1"/>
    </source>
</evidence>
<evidence type="ECO:0000256" key="16">
    <source>
        <dbReference type="ARBA" id="ARBA00029570"/>
    </source>
</evidence>
<keyword evidence="10" id="KW-0169">Cobalamin biosynthesis</keyword>
<feature type="binding site" evidence="19">
    <location>
        <begin position="51"/>
        <end position="54"/>
    </location>
    <ligand>
        <name>GTP</name>
        <dbReference type="ChEBI" id="CHEBI:37565"/>
    </ligand>
</feature>
<feature type="binding site" evidence="19">
    <location>
        <begin position="7"/>
        <end position="14"/>
    </location>
    <ligand>
        <name>GTP</name>
        <dbReference type="ChEBI" id="CHEBI:37565"/>
    </ligand>
</feature>
<feature type="binding site" evidence="19">
    <location>
        <position position="86"/>
    </location>
    <ligand>
        <name>GTP</name>
        <dbReference type="ChEBI" id="CHEBI:37565"/>
    </ligand>
</feature>
<evidence type="ECO:0000256" key="9">
    <source>
        <dbReference type="ARBA" id="ARBA00012523"/>
    </source>
</evidence>
<evidence type="ECO:0000256" key="18">
    <source>
        <dbReference type="PIRSR" id="PIRSR006135-1"/>
    </source>
</evidence>
<dbReference type="EC" id="2.7.1.156" evidence="8"/>
<keyword evidence="11 20" id="KW-0808">Transferase</keyword>
<evidence type="ECO:0000256" key="14">
    <source>
        <dbReference type="ARBA" id="ARBA00022840"/>
    </source>
</evidence>
<evidence type="ECO:0000256" key="4">
    <source>
        <dbReference type="ARBA" id="ARBA00003889"/>
    </source>
</evidence>
<keyword evidence="15 19" id="KW-0342">GTP-binding</keyword>
<sequence>MMVFVSGAVRSGKSEAAEACAIRLSRGGRLHYIATAQATDEEMAERIRRHRERRAAQAEHWTVWEAPFSSQEIAASLRPDDVVLLDCLTAWLAYELFSGESWKTDAAAQAVACRIFDEVRAWAAACRAVVIVSNELFSGGVPDDFGTFRYMKMLGWLHQQLVAEAAAAAVVEYGLLRVKKGRWPQ</sequence>
<keyword evidence="14" id="KW-0067">ATP-binding</keyword>
<evidence type="ECO:0000256" key="13">
    <source>
        <dbReference type="ARBA" id="ARBA00022777"/>
    </source>
</evidence>
<dbReference type="Proteomes" id="UP000032522">
    <property type="component" value="Unassembled WGS sequence"/>
</dbReference>
<dbReference type="EMBL" id="JYBP01000003">
    <property type="protein sequence ID" value="KJE28844.1"/>
    <property type="molecule type" value="Genomic_DNA"/>
</dbReference>
<keyword evidence="12 19" id="KW-0547">Nucleotide-binding</keyword>
<dbReference type="GO" id="GO:0005524">
    <property type="term" value="F:ATP binding"/>
    <property type="evidence" value="ECO:0007669"/>
    <property type="project" value="UniProtKB-KW"/>
</dbReference>
<protein>
    <recommendedName>
        <fullName evidence="16">Adenosylcobinamide kinase</fullName>
        <ecNumber evidence="8">2.7.1.156</ecNumber>
        <ecNumber evidence="9">2.7.7.62</ecNumber>
    </recommendedName>
    <alternativeName>
        <fullName evidence="17">Adenosylcobinamide-phosphate guanylyltransferase</fullName>
    </alternativeName>
</protein>
<evidence type="ECO:0000256" key="3">
    <source>
        <dbReference type="ARBA" id="ARBA00001522"/>
    </source>
</evidence>
<dbReference type="EC" id="2.7.7.62" evidence="9"/>
<comment type="pathway">
    <text evidence="6">Cofactor biosynthesis; adenosylcobalamin biosynthesis; adenosylcobalamin from cob(II)yrinate a,c-diamide: step 5/7.</text>
</comment>
<evidence type="ECO:0000256" key="2">
    <source>
        <dbReference type="ARBA" id="ARBA00000711"/>
    </source>
</evidence>
<evidence type="ECO:0000256" key="10">
    <source>
        <dbReference type="ARBA" id="ARBA00022573"/>
    </source>
</evidence>
<proteinExistence type="inferred from homology"/>
<dbReference type="GO" id="GO:0005525">
    <property type="term" value="F:GTP binding"/>
    <property type="evidence" value="ECO:0007669"/>
    <property type="project" value="UniProtKB-KW"/>
</dbReference>
<dbReference type="UniPathway" id="UPA00148">
    <property type="reaction ID" value="UER00236"/>
</dbReference>
<dbReference type="GO" id="GO:0043752">
    <property type="term" value="F:adenosylcobinamide kinase activity"/>
    <property type="evidence" value="ECO:0007669"/>
    <property type="project" value="UniProtKB-EC"/>
</dbReference>
<dbReference type="InterPro" id="IPR003203">
    <property type="entry name" value="CobU/CobP"/>
</dbReference>
<dbReference type="Gene3D" id="3.40.50.300">
    <property type="entry name" value="P-loop containing nucleotide triphosphate hydrolases"/>
    <property type="match status" value="1"/>
</dbReference>
<gene>
    <name evidence="20" type="ORF">LG52_738</name>
</gene>
<feature type="binding site" evidence="19">
    <location>
        <begin position="34"/>
        <end position="36"/>
    </location>
    <ligand>
        <name>GTP</name>
        <dbReference type="ChEBI" id="CHEBI:37565"/>
    </ligand>
</feature>
<evidence type="ECO:0000256" key="7">
    <source>
        <dbReference type="ARBA" id="ARBA00007490"/>
    </source>
</evidence>
<evidence type="ECO:0000256" key="17">
    <source>
        <dbReference type="ARBA" id="ARBA00030571"/>
    </source>
</evidence>
<dbReference type="PANTHER" id="PTHR34848">
    <property type="match status" value="1"/>
</dbReference>
<comment type="caution">
    <text evidence="20">The sequence shown here is derived from an EMBL/GenBank/DDBJ whole genome shotgun (WGS) entry which is preliminary data.</text>
</comment>
<dbReference type="PIRSF" id="PIRSF006135">
    <property type="entry name" value="CobU"/>
    <property type="match status" value="1"/>
</dbReference>
<dbReference type="GO" id="GO:0008820">
    <property type="term" value="F:cobinamide phosphate guanylyltransferase activity"/>
    <property type="evidence" value="ECO:0007669"/>
    <property type="project" value="UniProtKB-EC"/>
</dbReference>
<evidence type="ECO:0000256" key="5">
    <source>
        <dbReference type="ARBA" id="ARBA00004692"/>
    </source>
</evidence>
<keyword evidence="13 20" id="KW-0418">Kinase</keyword>
<comment type="similarity">
    <text evidence="7">Belongs to the CobU/CobP family.</text>
</comment>
<dbReference type="InterPro" id="IPR027417">
    <property type="entry name" value="P-loop_NTPase"/>
</dbReference>
<evidence type="ECO:0000256" key="1">
    <source>
        <dbReference type="ARBA" id="ARBA00000312"/>
    </source>
</evidence>
<dbReference type="AlphaFoldDB" id="A0A0D8BXY0"/>
<evidence type="ECO:0000256" key="8">
    <source>
        <dbReference type="ARBA" id="ARBA00012016"/>
    </source>
</evidence>
<evidence type="ECO:0000256" key="15">
    <source>
        <dbReference type="ARBA" id="ARBA00023134"/>
    </source>
</evidence>
<dbReference type="PATRIC" id="fig|1462.6.peg.889"/>
<name>A0A0D8BXY0_GEOKU</name>
<comment type="catalytic activity">
    <reaction evidence="1">
        <text>adenosylcob(III)inamide + ATP = adenosylcob(III)inamide phosphate + ADP + H(+)</text>
        <dbReference type="Rhea" id="RHEA:15769"/>
        <dbReference type="ChEBI" id="CHEBI:2480"/>
        <dbReference type="ChEBI" id="CHEBI:15378"/>
        <dbReference type="ChEBI" id="CHEBI:30616"/>
        <dbReference type="ChEBI" id="CHEBI:58502"/>
        <dbReference type="ChEBI" id="CHEBI:456216"/>
        <dbReference type="EC" id="2.7.1.156"/>
    </reaction>
</comment>
<evidence type="ECO:0000256" key="6">
    <source>
        <dbReference type="ARBA" id="ARBA00005159"/>
    </source>
</evidence>
<dbReference type="RefSeq" id="WP_044730977.1">
    <property type="nucleotide sequence ID" value="NZ_JYBP01000003.1"/>
</dbReference>
<comment type="catalytic activity">
    <reaction evidence="2">
        <text>adenosylcob(III)inamide phosphate + GTP + H(+) = adenosylcob(III)inamide-GDP + diphosphate</text>
        <dbReference type="Rhea" id="RHEA:22712"/>
        <dbReference type="ChEBI" id="CHEBI:15378"/>
        <dbReference type="ChEBI" id="CHEBI:33019"/>
        <dbReference type="ChEBI" id="CHEBI:37565"/>
        <dbReference type="ChEBI" id="CHEBI:58502"/>
        <dbReference type="ChEBI" id="CHEBI:60487"/>
        <dbReference type="EC" id="2.7.7.62"/>
    </reaction>
</comment>
<comment type="catalytic activity">
    <reaction evidence="3">
        <text>adenosylcob(III)inamide + GTP = adenosylcob(III)inamide phosphate + GDP + H(+)</text>
        <dbReference type="Rhea" id="RHEA:15765"/>
        <dbReference type="ChEBI" id="CHEBI:2480"/>
        <dbReference type="ChEBI" id="CHEBI:15378"/>
        <dbReference type="ChEBI" id="CHEBI:37565"/>
        <dbReference type="ChEBI" id="CHEBI:58189"/>
        <dbReference type="ChEBI" id="CHEBI:58502"/>
        <dbReference type="EC" id="2.7.1.156"/>
    </reaction>
</comment>
<feature type="binding site" evidence="19">
    <location>
        <position position="65"/>
    </location>
    <ligand>
        <name>GTP</name>
        <dbReference type="ChEBI" id="CHEBI:37565"/>
    </ligand>
</feature>